<accession>A0ACC3S772</accession>
<comment type="caution">
    <text evidence="1">The sequence shown here is derived from an EMBL/GenBank/DDBJ whole genome shotgun (WGS) entry which is preliminary data.</text>
</comment>
<reference evidence="1" key="1">
    <citation type="submission" date="2024-02" db="EMBL/GenBank/DDBJ databases">
        <title>Metagenome Assembled Genome of Zalaria obscura JY119.</title>
        <authorList>
            <person name="Vighnesh L."/>
            <person name="Jagadeeshwari U."/>
            <person name="Venkata Ramana C."/>
            <person name="Sasikala C."/>
        </authorList>
    </citation>
    <scope>NUCLEOTIDE SEQUENCE</scope>
    <source>
        <strain evidence="1">JY119</strain>
    </source>
</reference>
<name>A0ACC3S772_9PEZI</name>
<protein>
    <submittedName>
        <fullName evidence="1">Uncharacterized protein</fullName>
    </submittedName>
</protein>
<gene>
    <name evidence="1" type="ORF">M8818_006584</name>
</gene>
<evidence type="ECO:0000313" key="1">
    <source>
        <dbReference type="EMBL" id="KAK8198717.1"/>
    </source>
</evidence>
<evidence type="ECO:0000313" key="2">
    <source>
        <dbReference type="Proteomes" id="UP001320706"/>
    </source>
</evidence>
<dbReference type="EMBL" id="JAMKPW020000040">
    <property type="protein sequence ID" value="KAK8198717.1"/>
    <property type="molecule type" value="Genomic_DNA"/>
</dbReference>
<proteinExistence type="predicted"/>
<keyword evidence="2" id="KW-1185">Reference proteome</keyword>
<organism evidence="1 2">
    <name type="scientific">Zalaria obscura</name>
    <dbReference type="NCBI Taxonomy" id="2024903"/>
    <lineage>
        <taxon>Eukaryota</taxon>
        <taxon>Fungi</taxon>
        <taxon>Dikarya</taxon>
        <taxon>Ascomycota</taxon>
        <taxon>Pezizomycotina</taxon>
        <taxon>Dothideomycetes</taxon>
        <taxon>Dothideomycetidae</taxon>
        <taxon>Dothideales</taxon>
        <taxon>Zalariaceae</taxon>
        <taxon>Zalaria</taxon>
    </lineage>
</organism>
<dbReference type="Proteomes" id="UP001320706">
    <property type="component" value="Unassembled WGS sequence"/>
</dbReference>
<sequence>MAPKPVDFPKPIDATMLKDRSVLITGGASGIGAGLAEAFAKAGAYVTIADIQDDAGNSLANELQASGYHAQYQHADTTSWASQTAAFKSAISFSNNKTLDLVIPAAGLLNSKTVLDTAFATSSNSSTDPPEPTTAILKVNVVGVYYSTLLALHYFKATSNHSTTSSLGFKKHIIFVGSLASYVNQPLATDYMASKFGVRGIFKSLRYHEADIGFPFRANMIAPAFIRTPMIEDVVGMVQSIGVKVGTVEDVVKGVLRLACDEGIEGRSVCIAPEGRSFDMEDDPVGADGGKRFWEETGKGEAFGEGAKGFVQFDTWFPPA</sequence>